<dbReference type="Pfam" id="PF10145">
    <property type="entry name" value="PhageMin_Tail"/>
    <property type="match status" value="1"/>
</dbReference>
<dbReference type="InterPro" id="IPR010090">
    <property type="entry name" value="Phage_tape_meas"/>
</dbReference>
<feature type="domain" description="Phage tail tape measure protein" evidence="3">
    <location>
        <begin position="207"/>
        <end position="406"/>
    </location>
</feature>
<evidence type="ECO:0000313" key="4">
    <source>
        <dbReference type="EMBL" id="OUS17058.1"/>
    </source>
</evidence>
<feature type="coiled-coil region" evidence="1">
    <location>
        <begin position="18"/>
        <end position="59"/>
    </location>
</feature>
<proteinExistence type="predicted"/>
<dbReference type="EMBL" id="MAAX01000084">
    <property type="protein sequence ID" value="OUS17058.1"/>
    <property type="molecule type" value="Genomic_DNA"/>
</dbReference>
<keyword evidence="2" id="KW-0472">Membrane</keyword>
<feature type="coiled-coil region" evidence="1">
    <location>
        <begin position="707"/>
        <end position="785"/>
    </location>
</feature>
<keyword evidence="2" id="KW-1133">Transmembrane helix</keyword>
<keyword evidence="2" id="KW-0812">Transmembrane</keyword>
<comment type="caution">
    <text evidence="4">The sequence shown here is derived from an EMBL/GenBank/DDBJ whole genome shotgun (WGS) entry which is preliminary data.</text>
</comment>
<name>A0A1Z8B3S0_9FLAO</name>
<sequence>MAKRVSNEIFKFTFEIDGDDARNELSQLERANRKLNQSNKDLRAEKARLASQNKKGSEEWKRVTSALKSNTQTINLNKTRMGVLRKEIGITGLTMRQLKTEASKLSLQLQNMTPGTAAFDNLNAKLVTVKQRMQELNGKARASQSTLSRWANGFNKYQALTIGVIATLTGVVFQMQQIIDFNGKLSESQSNVMKTTGMTKEEVDDLAKSFGLLHSRTSRINLLGIAEQGGRMGLPKEEIKEFVDIMDKAGVALGDDFTGGSVEAARSLGVLKGLFKETRDLGIKETYNGIGSAINELAAKGLASADNLANFTKRVGAMPDALRPSIAEALGLGAAFEESGLEAEQSARAYSIFMTKSSKEVEKFAYVMGLTQDQVKEMINTDPTNFFLEFSQGLKGMDATDTAKTLDYLGLNADGVKKILGSAAANTQLFRDKFVLANDAMQEGTSLLAEYNIKNNNFQATLDKVGKRIRGVFASETVVKFLTGAVDAFAQFIGATETSSSSILYLRKTLVFLIKILLVAGTAVLSYKTAAQLATLWGNRLTLQTKLLAIAQKAAAFTTNLLKGAVYLLQIGYFRLTGQLAKARGAMVAFTMATNLNPLTALLAVLAAIGVAYLVFRDNAKAAKTQQDFLNDAIDEANVKTAAQSAKVKALDKVVRDETRSQKDREDAIKKLNKIVPNYNEDLDTSKTALENSKVALDQYIDSLKRQAQAQALNNLMNAKAKELEEAKQLSAEDTLNWMERQLQRFGGPTSRIFAQESDQLDKNVDKLEKELDVITKMYADIDSKQASQLTPLEKQLINLRAVRDDFKKGTAEYIKYQKQIDALTKKFRTPGDDDPDKDPKKAKEVDYLKLLRDQRYAAAEESARLIKDQFEREMELERLNNLKKIEELESYLIDTSKLKGEDLETALEINKNINDRIEIENATHQERVATILAGSIQNKQKSLQDGLARELEILKTSHNEELAAFVGTKVEREAKIKEQQQEELDLQSKHAHDMLVLLQQAQQQMEFNAMPLDMLSEEDKQTVIDRINQLKAKLAELGLAKSNLGKRDISSDPNFAQSVLGKVDIFGFTAQDWVTSFENIDTAVGKIEMLSMGLRSAGQIWGQVSNMLSAKEDRELQEYTQAQDRKRQALDNRLDRGFINKRQYNKAVEKLENDQAKKEAELKYQQAKRDKITALAGITTSTGLAVMRTIAAYAAIPGGAAIAAKINIANIAQGAIQAGLVAATPLPAKGYEKGLYPIQREQDGKIFNARYGGGSSSGLVTRPTYFSTSSGPILAGENSTASDPELIIDRKAFKSFAPDFKQSLMYQIRRAKGYESGMYQDDSSVMTRDVFFNSGSSDSTQMENTLMRIEMLLNALHKNGVIAYMSKDMRNTQDLQDELDRLQKLRNNNRV</sequence>
<accession>A0A1Z8B3S0</accession>
<evidence type="ECO:0000259" key="3">
    <source>
        <dbReference type="Pfam" id="PF10145"/>
    </source>
</evidence>
<organism evidence="4 5">
    <name type="scientific">Nonlabens dokdonensis</name>
    <dbReference type="NCBI Taxonomy" id="328515"/>
    <lineage>
        <taxon>Bacteria</taxon>
        <taxon>Pseudomonadati</taxon>
        <taxon>Bacteroidota</taxon>
        <taxon>Flavobacteriia</taxon>
        <taxon>Flavobacteriales</taxon>
        <taxon>Flavobacteriaceae</taxon>
        <taxon>Nonlabens</taxon>
    </lineage>
</organism>
<dbReference type="NCBIfam" id="TIGR01760">
    <property type="entry name" value="tape_meas_TP901"/>
    <property type="match status" value="1"/>
</dbReference>
<protein>
    <submittedName>
        <fullName evidence="4">Phage tail tape measure protein</fullName>
    </submittedName>
</protein>
<feature type="coiled-coil region" evidence="1">
    <location>
        <begin position="1142"/>
        <end position="1169"/>
    </location>
</feature>
<evidence type="ECO:0000256" key="1">
    <source>
        <dbReference type="SAM" id="Coils"/>
    </source>
</evidence>
<dbReference type="Proteomes" id="UP000196102">
    <property type="component" value="Unassembled WGS sequence"/>
</dbReference>
<evidence type="ECO:0000256" key="2">
    <source>
        <dbReference type="SAM" id="Phobius"/>
    </source>
</evidence>
<evidence type="ECO:0000313" key="5">
    <source>
        <dbReference type="Proteomes" id="UP000196102"/>
    </source>
</evidence>
<gene>
    <name evidence="4" type="ORF">A9Q93_05090</name>
</gene>
<dbReference type="RefSeq" id="WP_303686316.1">
    <property type="nucleotide sequence ID" value="NZ_MAAX01000084.1"/>
</dbReference>
<feature type="transmembrane region" description="Helical" evidence="2">
    <location>
        <begin position="595"/>
        <end position="616"/>
    </location>
</feature>
<reference evidence="5" key="1">
    <citation type="journal article" date="2017" name="Proc. Natl. Acad. Sci. U.S.A.">
        <title>Simulation of Deepwater Horizon oil plume reveals substrate specialization within a complex community of hydrocarbon-degraders.</title>
        <authorList>
            <person name="Hu P."/>
            <person name="Dubinsky E.A."/>
            <person name="Probst A.J."/>
            <person name="Wang J."/>
            <person name="Sieber C.M.K."/>
            <person name="Tom L.M."/>
            <person name="Gardinali P."/>
            <person name="Banfield J.F."/>
            <person name="Atlas R.M."/>
            <person name="Andersen G.L."/>
        </authorList>
    </citation>
    <scope>NUCLEOTIDE SEQUENCE [LARGE SCALE GENOMIC DNA]</scope>
</reference>
<feature type="transmembrane region" description="Helical" evidence="2">
    <location>
        <begin position="510"/>
        <end position="530"/>
    </location>
</feature>
<keyword evidence="1" id="KW-0175">Coiled coil</keyword>